<keyword evidence="3" id="KW-0378">Hydrolase</keyword>
<keyword evidence="2" id="KW-0540">Nuclease</keyword>
<dbReference type="InterPro" id="IPR013520">
    <property type="entry name" value="Ribonucl_H"/>
</dbReference>
<dbReference type="InterPro" id="IPR036397">
    <property type="entry name" value="RNaseH_sf"/>
</dbReference>
<reference evidence="6" key="1">
    <citation type="submission" date="2018-04" db="EMBL/GenBank/DDBJ databases">
        <title>Draft genome sequence of the Candidatus Spirobacillus cienkowskii, a pathogen of freshwater Daphnia species, reconstructed from hemolymph metagenomic reads.</title>
        <authorList>
            <person name="Bresciani L."/>
            <person name="Lemos L.N."/>
            <person name="Wale N."/>
            <person name="Lin J.Y."/>
            <person name="Fernandes G.R."/>
            <person name="Duffy M.A."/>
            <person name="Rodrigues J.M."/>
        </authorList>
    </citation>
    <scope>NUCLEOTIDE SEQUENCE [LARGE SCALE GENOMIC DNA]</scope>
    <source>
        <strain evidence="6">Binning01</strain>
    </source>
</reference>
<comment type="caution">
    <text evidence="6">The sequence shown here is derived from an EMBL/GenBank/DDBJ whole genome shotgun (WGS) entry which is preliminary data.</text>
</comment>
<organism evidence="6 7">
    <name type="scientific">Spirobacillus cienkowskii</name>
    <dbReference type="NCBI Taxonomy" id="495820"/>
    <lineage>
        <taxon>Bacteria</taxon>
        <taxon>Pseudomonadati</taxon>
        <taxon>Bdellovibrionota</taxon>
        <taxon>Oligoflexia</taxon>
        <taxon>Silvanigrellales</taxon>
        <taxon>Spirobacillus</taxon>
    </lineage>
</organism>
<evidence type="ECO:0000313" key="7">
    <source>
        <dbReference type="Proteomes" id="UP000253934"/>
    </source>
</evidence>
<keyword evidence="7" id="KW-1185">Reference proteome</keyword>
<dbReference type="AlphaFoldDB" id="A0A369KTH3"/>
<keyword evidence="4" id="KW-0269">Exonuclease</keyword>
<name>A0A369KTH3_9BACT</name>
<evidence type="ECO:0000256" key="3">
    <source>
        <dbReference type="ARBA" id="ARBA00022801"/>
    </source>
</evidence>
<accession>A0A369KTH3</accession>
<proteinExistence type="inferred from homology"/>
<feature type="domain" description="Exonuclease" evidence="5">
    <location>
        <begin position="3"/>
        <end position="171"/>
    </location>
</feature>
<dbReference type="PANTHER" id="PTHR11046">
    <property type="entry name" value="OLIGORIBONUCLEASE, MITOCHONDRIAL"/>
    <property type="match status" value="1"/>
</dbReference>
<dbReference type="GO" id="GO:0000175">
    <property type="term" value="F:3'-5'-RNA exonuclease activity"/>
    <property type="evidence" value="ECO:0007669"/>
    <property type="project" value="InterPro"/>
</dbReference>
<evidence type="ECO:0000313" key="6">
    <source>
        <dbReference type="EMBL" id="RDB36680.1"/>
    </source>
</evidence>
<dbReference type="InterPro" id="IPR012337">
    <property type="entry name" value="RNaseH-like_sf"/>
</dbReference>
<dbReference type="NCBIfam" id="NF003765">
    <property type="entry name" value="PRK05359.1"/>
    <property type="match status" value="1"/>
</dbReference>
<dbReference type="PANTHER" id="PTHR11046:SF0">
    <property type="entry name" value="OLIGORIBONUCLEASE, MITOCHONDRIAL"/>
    <property type="match status" value="1"/>
</dbReference>
<dbReference type="EMBL" id="QOVW01000047">
    <property type="protein sequence ID" value="RDB36680.1"/>
    <property type="molecule type" value="Genomic_DNA"/>
</dbReference>
<protein>
    <submittedName>
        <fullName evidence="6">Oligoribonuclease</fullName>
    </submittedName>
</protein>
<dbReference type="SUPFAM" id="SSF53098">
    <property type="entry name" value="Ribonuclease H-like"/>
    <property type="match status" value="1"/>
</dbReference>
<gene>
    <name evidence="6" type="ORF">DCC88_03850</name>
</gene>
<dbReference type="CDD" id="cd06135">
    <property type="entry name" value="Orn"/>
    <property type="match status" value="1"/>
</dbReference>
<dbReference type="GO" id="GO:0003676">
    <property type="term" value="F:nucleic acid binding"/>
    <property type="evidence" value="ECO:0007669"/>
    <property type="project" value="InterPro"/>
</dbReference>
<dbReference type="GO" id="GO:0006259">
    <property type="term" value="P:DNA metabolic process"/>
    <property type="evidence" value="ECO:0007669"/>
    <property type="project" value="UniProtKB-ARBA"/>
</dbReference>
<evidence type="ECO:0000256" key="2">
    <source>
        <dbReference type="ARBA" id="ARBA00022722"/>
    </source>
</evidence>
<dbReference type="Pfam" id="PF00929">
    <property type="entry name" value="RNase_T"/>
    <property type="match status" value="1"/>
</dbReference>
<sequence>MKYLFWIDMEMSGLNHTTDRILEVALLVTDLSMNIVKEYEAIVYQDQAVLGAMDEWCTENHGKSGLTAKVPNGLPEAEVEKQLIKIFQEFSAGERALLAGNSIGQDRKFIDQWMPKFSALLHYRMLDVSSFKILFESVYNKKFEKKHKHRAVDDIIESINELKFYMQFINIAGK</sequence>
<dbReference type="Proteomes" id="UP000253934">
    <property type="component" value="Unassembled WGS sequence"/>
</dbReference>
<dbReference type="InterPro" id="IPR022894">
    <property type="entry name" value="Oligoribonuclease"/>
</dbReference>
<dbReference type="SMART" id="SM00479">
    <property type="entry name" value="EXOIII"/>
    <property type="match status" value="1"/>
</dbReference>
<evidence type="ECO:0000256" key="4">
    <source>
        <dbReference type="ARBA" id="ARBA00022839"/>
    </source>
</evidence>
<comment type="similarity">
    <text evidence="1">Belongs to the oligoribonuclease family.</text>
</comment>
<evidence type="ECO:0000259" key="5">
    <source>
        <dbReference type="SMART" id="SM00479"/>
    </source>
</evidence>
<dbReference type="Gene3D" id="3.30.420.10">
    <property type="entry name" value="Ribonuclease H-like superfamily/Ribonuclease H"/>
    <property type="match status" value="1"/>
</dbReference>
<evidence type="ECO:0000256" key="1">
    <source>
        <dbReference type="ARBA" id="ARBA00009921"/>
    </source>
</evidence>